<sequence>MNFATSALATEDLPLSESEKTVCSATSWDVIKPDTINESLDLIFEGTASKERGLLKSGRRVNRRRTLR</sequence>
<gene>
    <name evidence="1" type="ORF">N7449_003803</name>
</gene>
<dbReference type="Proteomes" id="UP001150942">
    <property type="component" value="Unassembled WGS sequence"/>
</dbReference>
<dbReference type="EMBL" id="JAPQKQ010000002">
    <property type="protein sequence ID" value="KAJ5209424.1"/>
    <property type="molecule type" value="Genomic_DNA"/>
</dbReference>
<comment type="caution">
    <text evidence="1">The sequence shown here is derived from an EMBL/GenBank/DDBJ whole genome shotgun (WGS) entry which is preliminary data.</text>
</comment>
<dbReference type="OrthoDB" id="4335024at2759"/>
<keyword evidence="2" id="KW-1185">Reference proteome</keyword>
<evidence type="ECO:0000313" key="2">
    <source>
        <dbReference type="Proteomes" id="UP001150942"/>
    </source>
</evidence>
<reference evidence="1" key="2">
    <citation type="journal article" date="2023" name="IMA Fungus">
        <title>Comparative genomic study of the Penicillium genus elucidates a diverse pangenome and 15 lateral gene transfer events.</title>
        <authorList>
            <person name="Petersen C."/>
            <person name="Sorensen T."/>
            <person name="Nielsen M.R."/>
            <person name="Sondergaard T.E."/>
            <person name="Sorensen J.L."/>
            <person name="Fitzpatrick D.A."/>
            <person name="Frisvad J.C."/>
            <person name="Nielsen K.L."/>
        </authorList>
    </citation>
    <scope>NUCLEOTIDE SEQUENCE</scope>
    <source>
        <strain evidence="1">IBT 20477</strain>
    </source>
</reference>
<accession>A0A9W9MY04</accession>
<proteinExistence type="predicted"/>
<protein>
    <submittedName>
        <fullName evidence="1">Uncharacterized protein</fullName>
    </submittedName>
</protein>
<name>A0A9W9MY04_9EURO</name>
<organism evidence="1 2">
    <name type="scientific">Penicillium cf. viridicatum</name>
    <dbReference type="NCBI Taxonomy" id="2972119"/>
    <lineage>
        <taxon>Eukaryota</taxon>
        <taxon>Fungi</taxon>
        <taxon>Dikarya</taxon>
        <taxon>Ascomycota</taxon>
        <taxon>Pezizomycotina</taxon>
        <taxon>Eurotiomycetes</taxon>
        <taxon>Eurotiomycetidae</taxon>
        <taxon>Eurotiales</taxon>
        <taxon>Aspergillaceae</taxon>
        <taxon>Penicillium</taxon>
    </lineage>
</organism>
<reference evidence="1" key="1">
    <citation type="submission" date="2022-11" db="EMBL/GenBank/DDBJ databases">
        <authorList>
            <person name="Petersen C."/>
        </authorList>
    </citation>
    <scope>NUCLEOTIDE SEQUENCE</scope>
    <source>
        <strain evidence="1">IBT 20477</strain>
    </source>
</reference>
<evidence type="ECO:0000313" key="1">
    <source>
        <dbReference type="EMBL" id="KAJ5209424.1"/>
    </source>
</evidence>
<dbReference type="AlphaFoldDB" id="A0A9W9MY04"/>